<comment type="caution">
    <text evidence="1">The sequence shown here is derived from an EMBL/GenBank/DDBJ whole genome shotgun (WGS) entry which is preliminary data.</text>
</comment>
<evidence type="ECO:0000313" key="1">
    <source>
        <dbReference type="EMBL" id="MCS0635467.1"/>
    </source>
</evidence>
<dbReference type="InterPro" id="IPR019587">
    <property type="entry name" value="Polyketide_cyclase/dehydratase"/>
</dbReference>
<gene>
    <name evidence="1" type="ORF">NX801_07305</name>
</gene>
<proteinExistence type="predicted"/>
<dbReference type="InterPro" id="IPR023393">
    <property type="entry name" value="START-like_dom_sf"/>
</dbReference>
<dbReference type="EMBL" id="JANUGQ010000004">
    <property type="protein sequence ID" value="MCS0635467.1"/>
    <property type="molecule type" value="Genomic_DNA"/>
</dbReference>
<evidence type="ECO:0000313" key="2">
    <source>
        <dbReference type="Proteomes" id="UP001431313"/>
    </source>
</evidence>
<dbReference type="Gene3D" id="3.30.530.20">
    <property type="match status" value="1"/>
</dbReference>
<sequence>MRLRAAGTAPVETVWRRYVTPGCWPEWSPQIRAVRVAGDRVVPGLRGEIRTVLGVGVPFVVEAVDEERRIWSWRVRLGPVRLRLRHEVRERPGGGALTELRVTGPVWAVAGYAPLARLALRRLVRR</sequence>
<dbReference type="Pfam" id="PF10604">
    <property type="entry name" value="Polyketide_cyc2"/>
    <property type="match status" value="1"/>
</dbReference>
<accession>A0ABT2CDI8</accession>
<organism evidence="1 2">
    <name type="scientific">Streptomyces pyxinae</name>
    <dbReference type="NCBI Taxonomy" id="2970734"/>
    <lineage>
        <taxon>Bacteria</taxon>
        <taxon>Bacillati</taxon>
        <taxon>Actinomycetota</taxon>
        <taxon>Actinomycetes</taxon>
        <taxon>Kitasatosporales</taxon>
        <taxon>Streptomycetaceae</taxon>
        <taxon>Streptomyces</taxon>
    </lineage>
</organism>
<dbReference type="Proteomes" id="UP001431313">
    <property type="component" value="Unassembled WGS sequence"/>
</dbReference>
<name>A0ABT2CDI8_9ACTN</name>
<dbReference type="SUPFAM" id="SSF55961">
    <property type="entry name" value="Bet v1-like"/>
    <property type="match status" value="1"/>
</dbReference>
<keyword evidence="2" id="KW-1185">Reference proteome</keyword>
<protein>
    <submittedName>
        <fullName evidence="1">SRPBCC family protein</fullName>
    </submittedName>
</protein>
<reference evidence="1" key="1">
    <citation type="submission" date="2022-08" db="EMBL/GenBank/DDBJ databases">
        <authorList>
            <person name="Somphong A."/>
            <person name="Phongsopitanun W."/>
        </authorList>
    </citation>
    <scope>NUCLEOTIDE SEQUENCE</scope>
    <source>
        <strain evidence="1">LP05-1</strain>
    </source>
</reference>